<name>A0A4D7AXD0_9FIRM</name>
<dbReference type="PANTHER" id="PTHR21716:SF68">
    <property type="entry name" value="TRANSPORT PROTEIN YTVI-RELATED"/>
    <property type="match status" value="1"/>
</dbReference>
<sequence length="373" mass="40700">MSTEKKKKFIIDVTYLALILVLSYLLLQYALPLLLPFVLAFLIAYVLRRPIRFLSRVLHAPKGLVAVLLVVLTYGTIGLLLALAGIRITATITSVVQQIPSLYSAYILPELTDFFAWLEELLAKLDPSLMSALQELQSQLLNMLWQLVSSLSVVLVGGVSMATSFATSLPGFLIRLLLMVISTFFIAVDYQKIVRFCLGCLQGSTRNLVLQVKAYVVGTLFVCIRSYALIMSITFVELSVGLTLIGVNRAILVALLIAIFDILPVLGTGGIMIPWVILSALGGDLPHAFALLVLYVIITVIRNIIEPRIVGAQIGLHPVLTLMSMFVGNHLFGIVGLFGLPILLSLLRYLNDNGTISLFPASALGRADTETSQ</sequence>
<evidence type="ECO:0000256" key="3">
    <source>
        <dbReference type="ARBA" id="ARBA00022692"/>
    </source>
</evidence>
<dbReference type="EMBL" id="CP034413">
    <property type="protein sequence ID" value="QCI60560.1"/>
    <property type="molecule type" value="Genomic_DNA"/>
</dbReference>
<feature type="transmembrane region" description="Helical" evidence="6">
    <location>
        <begin position="214"/>
        <end position="238"/>
    </location>
</feature>
<feature type="transmembrane region" description="Helical" evidence="6">
    <location>
        <begin position="285"/>
        <end position="305"/>
    </location>
</feature>
<dbReference type="KEGG" id="obj:EIO64_16255"/>
<keyword evidence="3 6" id="KW-0812">Transmembrane</keyword>
<comment type="similarity">
    <text evidence="2">Belongs to the autoinducer-2 exporter (AI-2E) (TC 2.A.86) family.</text>
</comment>
<feature type="transmembrane region" description="Helical" evidence="6">
    <location>
        <begin position="326"/>
        <end position="350"/>
    </location>
</feature>
<evidence type="ECO:0000313" key="8">
    <source>
        <dbReference type="Proteomes" id="UP000298642"/>
    </source>
</evidence>
<evidence type="ECO:0000256" key="4">
    <source>
        <dbReference type="ARBA" id="ARBA00022989"/>
    </source>
</evidence>
<feature type="transmembrane region" description="Helical" evidence="6">
    <location>
        <begin position="143"/>
        <end position="165"/>
    </location>
</feature>
<feature type="transmembrane region" description="Helical" evidence="6">
    <location>
        <begin position="33"/>
        <end position="51"/>
    </location>
</feature>
<comment type="subcellular location">
    <subcellularLocation>
        <location evidence="1">Membrane</location>
        <topology evidence="1">Multi-pass membrane protein</topology>
    </subcellularLocation>
</comment>
<feature type="transmembrane region" description="Helical" evidence="6">
    <location>
        <begin position="63"/>
        <end position="86"/>
    </location>
</feature>
<dbReference type="NCBIfam" id="TIGR02872">
    <property type="entry name" value="spore_ytvI"/>
    <property type="match status" value="1"/>
</dbReference>
<keyword evidence="8" id="KW-1185">Reference proteome</keyword>
<protein>
    <submittedName>
        <fullName evidence="7">Sporulation integral membrane protein YtvI</fullName>
    </submittedName>
</protein>
<evidence type="ECO:0000256" key="6">
    <source>
        <dbReference type="SAM" id="Phobius"/>
    </source>
</evidence>
<dbReference type="InterPro" id="IPR014227">
    <property type="entry name" value="YtvI-like"/>
</dbReference>
<dbReference type="PANTHER" id="PTHR21716">
    <property type="entry name" value="TRANSMEMBRANE PROTEIN"/>
    <property type="match status" value="1"/>
</dbReference>
<evidence type="ECO:0000256" key="2">
    <source>
        <dbReference type="ARBA" id="ARBA00009773"/>
    </source>
</evidence>
<dbReference type="GO" id="GO:0016020">
    <property type="term" value="C:membrane"/>
    <property type="evidence" value="ECO:0007669"/>
    <property type="project" value="UniProtKB-SubCell"/>
</dbReference>
<dbReference type="AlphaFoldDB" id="A0A4D7AXD0"/>
<dbReference type="InterPro" id="IPR002549">
    <property type="entry name" value="AI-2E-like"/>
</dbReference>
<evidence type="ECO:0000313" key="7">
    <source>
        <dbReference type="EMBL" id="QCI60560.1"/>
    </source>
</evidence>
<feature type="transmembrane region" description="Helical" evidence="6">
    <location>
        <begin position="250"/>
        <end position="273"/>
    </location>
</feature>
<reference evidence="8" key="1">
    <citation type="submission" date="2018-12" db="EMBL/GenBank/DDBJ databases">
        <title>Dusodibacter welbiota gen. nov., sp. nov., isolated from human faeces and emended description of the Oscillibacter genus.</title>
        <authorList>
            <person name="Le Roy T."/>
            <person name="Van der Smissen P."/>
            <person name="Delzenne N."/>
            <person name="Muccioli G."/>
            <person name="Collet J.F."/>
            <person name="Cani P.D."/>
        </authorList>
    </citation>
    <scope>NUCLEOTIDE SEQUENCE [LARGE SCALE GENOMIC DNA]</scope>
    <source>
        <strain evidence="8">J115</strain>
    </source>
</reference>
<dbReference type="Proteomes" id="UP000298642">
    <property type="component" value="Chromosome"/>
</dbReference>
<evidence type="ECO:0000256" key="5">
    <source>
        <dbReference type="ARBA" id="ARBA00023136"/>
    </source>
</evidence>
<feature type="transmembrane region" description="Helical" evidence="6">
    <location>
        <begin position="172"/>
        <end position="194"/>
    </location>
</feature>
<evidence type="ECO:0000256" key="1">
    <source>
        <dbReference type="ARBA" id="ARBA00004141"/>
    </source>
</evidence>
<accession>A0A4D7AXD0</accession>
<dbReference type="RefSeq" id="WP_119310817.1">
    <property type="nucleotide sequence ID" value="NZ_CP034413.3"/>
</dbReference>
<keyword evidence="5 6" id="KW-0472">Membrane</keyword>
<gene>
    <name evidence="7" type="primary">ytvI</name>
    <name evidence="7" type="ORF">EIO64_16255</name>
</gene>
<organism evidence="7 8">
    <name type="scientific">Dysosmobacter welbionis</name>
    <dbReference type="NCBI Taxonomy" id="2093857"/>
    <lineage>
        <taxon>Bacteria</taxon>
        <taxon>Bacillati</taxon>
        <taxon>Bacillota</taxon>
        <taxon>Clostridia</taxon>
        <taxon>Eubacteriales</taxon>
        <taxon>Oscillospiraceae</taxon>
        <taxon>Dysosmobacter</taxon>
    </lineage>
</organism>
<keyword evidence="4 6" id="KW-1133">Transmembrane helix</keyword>
<dbReference type="Pfam" id="PF01594">
    <property type="entry name" value="AI-2E_transport"/>
    <property type="match status" value="1"/>
</dbReference>
<dbReference type="GO" id="GO:0055085">
    <property type="term" value="P:transmembrane transport"/>
    <property type="evidence" value="ECO:0007669"/>
    <property type="project" value="TreeGrafter"/>
</dbReference>
<proteinExistence type="inferred from homology"/>